<accession>A0AAP5EFE3</accession>
<name>A0AAP5EFE3_9GAMM</name>
<evidence type="ECO:0000313" key="3">
    <source>
        <dbReference type="Proteomes" id="UP001226084"/>
    </source>
</evidence>
<organism evidence="2 3">
    <name type="scientific">Stenotrophomonas rhizophila</name>
    <dbReference type="NCBI Taxonomy" id="216778"/>
    <lineage>
        <taxon>Bacteria</taxon>
        <taxon>Pseudomonadati</taxon>
        <taxon>Pseudomonadota</taxon>
        <taxon>Gammaproteobacteria</taxon>
        <taxon>Lysobacterales</taxon>
        <taxon>Lysobacteraceae</taxon>
        <taxon>Stenotrophomonas</taxon>
    </lineage>
</organism>
<evidence type="ECO:0000313" key="2">
    <source>
        <dbReference type="EMBL" id="MDQ1110416.1"/>
    </source>
</evidence>
<gene>
    <name evidence="2" type="ORF">QE424_003575</name>
</gene>
<protein>
    <submittedName>
        <fullName evidence="2">Uncharacterized protein</fullName>
    </submittedName>
</protein>
<dbReference type="Proteomes" id="UP001226084">
    <property type="component" value="Unassembled WGS sequence"/>
</dbReference>
<evidence type="ECO:0000256" key="1">
    <source>
        <dbReference type="SAM" id="MobiDB-lite"/>
    </source>
</evidence>
<sequence length="121" mass="12336">MAGIDEYLFDVGQGIAGQLAAHAGIGRHHAPAKRLAAGVAQLLFKGVAAGLGGGIVVRQEHHAGRMQFAEGDAGFGGQCLQERFGAAQQQAAAVTGDTVGGDTAAVGHARQRRNRGVDQQP</sequence>
<proteinExistence type="predicted"/>
<dbReference type="EMBL" id="JAUTAS010000001">
    <property type="protein sequence ID" value="MDQ1110416.1"/>
    <property type="molecule type" value="Genomic_DNA"/>
</dbReference>
<comment type="caution">
    <text evidence="2">The sequence shown here is derived from an EMBL/GenBank/DDBJ whole genome shotgun (WGS) entry which is preliminary data.</text>
</comment>
<dbReference type="AlphaFoldDB" id="A0AAP5EFE3"/>
<reference evidence="2" key="1">
    <citation type="submission" date="2023-07" db="EMBL/GenBank/DDBJ databases">
        <title>Functional and genomic diversity of the sorghum phyllosphere microbiome.</title>
        <authorList>
            <person name="Shade A."/>
        </authorList>
    </citation>
    <scope>NUCLEOTIDE SEQUENCE</scope>
    <source>
        <strain evidence="2">SORGH_AS_0457</strain>
    </source>
</reference>
<feature type="region of interest" description="Disordered" evidence="1">
    <location>
        <begin position="98"/>
        <end position="121"/>
    </location>
</feature>